<dbReference type="AlphaFoldDB" id="A0AAI8V986"/>
<evidence type="ECO:0000256" key="1">
    <source>
        <dbReference type="SAM" id="MobiDB-lite"/>
    </source>
</evidence>
<evidence type="ECO:0000313" key="3">
    <source>
        <dbReference type="Proteomes" id="UP001295740"/>
    </source>
</evidence>
<dbReference type="Proteomes" id="UP001295740">
    <property type="component" value="Unassembled WGS sequence"/>
</dbReference>
<protein>
    <submittedName>
        <fullName evidence="2">Uu.00g107590.m01.CDS01</fullName>
    </submittedName>
</protein>
<evidence type="ECO:0000313" key="2">
    <source>
        <dbReference type="EMBL" id="CAJ2503365.1"/>
    </source>
</evidence>
<feature type="region of interest" description="Disordered" evidence="1">
    <location>
        <begin position="58"/>
        <end position="87"/>
    </location>
</feature>
<name>A0AAI8V986_9PEZI</name>
<gene>
    <name evidence="2" type="ORF">KHLLAP_LOCUS3833</name>
</gene>
<keyword evidence="3" id="KW-1185">Reference proteome</keyword>
<dbReference type="EMBL" id="CAUWAG010000006">
    <property type="protein sequence ID" value="CAJ2503365.1"/>
    <property type="molecule type" value="Genomic_DNA"/>
</dbReference>
<accession>A0AAI8V986</accession>
<proteinExistence type="predicted"/>
<reference evidence="2" key="1">
    <citation type="submission" date="2023-10" db="EMBL/GenBank/DDBJ databases">
        <authorList>
            <person name="Hackl T."/>
        </authorList>
    </citation>
    <scope>NUCLEOTIDE SEQUENCE</scope>
</reference>
<sequence length="173" mass="18438">MSPIWNVAALTGPPNQAKKQQIMSHIAGKALLPTDVKMPAGMQVMAGQNSMIANGITGCPEPNPIETPEGAKKRDGDQATGNGRRLGEPSANLVIVVTGRMLPAMKGAVQGIETKPVLDQGIKAMHQSDLTRSSPLLLPHLQCPCGRQAAARWIGRSNPSGRKLWSLSNCYKR</sequence>
<comment type="caution">
    <text evidence="2">The sequence shown here is derived from an EMBL/GenBank/DDBJ whole genome shotgun (WGS) entry which is preliminary data.</text>
</comment>
<organism evidence="2 3">
    <name type="scientific">Anthostomella pinea</name>
    <dbReference type="NCBI Taxonomy" id="933095"/>
    <lineage>
        <taxon>Eukaryota</taxon>
        <taxon>Fungi</taxon>
        <taxon>Dikarya</taxon>
        <taxon>Ascomycota</taxon>
        <taxon>Pezizomycotina</taxon>
        <taxon>Sordariomycetes</taxon>
        <taxon>Xylariomycetidae</taxon>
        <taxon>Xylariales</taxon>
        <taxon>Xylariaceae</taxon>
        <taxon>Anthostomella</taxon>
    </lineage>
</organism>